<dbReference type="InterPro" id="IPR018300">
    <property type="entry name" value="Aminotrans_IV_CS"/>
</dbReference>
<proteinExistence type="inferred from homology"/>
<comment type="cofactor">
    <cofactor evidence="1 5">
        <name>pyridoxal 5'-phosphate</name>
        <dbReference type="ChEBI" id="CHEBI:597326"/>
    </cofactor>
</comment>
<dbReference type="Gene3D" id="3.30.470.10">
    <property type="match status" value="1"/>
</dbReference>
<dbReference type="Proteomes" id="UP001449225">
    <property type="component" value="Unassembled WGS sequence"/>
</dbReference>
<dbReference type="Gene3D" id="3.20.10.10">
    <property type="entry name" value="D-amino Acid Aminotransferase, subunit A, domain 2"/>
    <property type="match status" value="1"/>
</dbReference>
<evidence type="ECO:0000256" key="1">
    <source>
        <dbReference type="ARBA" id="ARBA00001933"/>
    </source>
</evidence>
<dbReference type="EMBL" id="JBBMRA010000003">
    <property type="protein sequence ID" value="MEM5535725.1"/>
    <property type="molecule type" value="Genomic_DNA"/>
</dbReference>
<evidence type="ECO:0000256" key="2">
    <source>
        <dbReference type="ARBA" id="ARBA00009320"/>
    </source>
</evidence>
<evidence type="ECO:0000256" key="4">
    <source>
        <dbReference type="RuleBase" id="RU004106"/>
    </source>
</evidence>
<accession>A0ABU9TPS2</accession>
<dbReference type="PANTHER" id="PTHR42743">
    <property type="entry name" value="AMINO-ACID AMINOTRANSFERASE"/>
    <property type="match status" value="1"/>
</dbReference>
<dbReference type="InterPro" id="IPR050571">
    <property type="entry name" value="Class-IV_PLP-Dep_Aminotrnsfr"/>
</dbReference>
<evidence type="ECO:0000256" key="3">
    <source>
        <dbReference type="ARBA" id="ARBA00022898"/>
    </source>
</evidence>
<gene>
    <name evidence="6" type="ORF">WNY58_04890</name>
</gene>
<comment type="similarity">
    <text evidence="2 4">Belongs to the class-IV pyridoxal-phosphate-dependent aminotransferase family.</text>
</comment>
<evidence type="ECO:0000256" key="5">
    <source>
        <dbReference type="RuleBase" id="RU004516"/>
    </source>
</evidence>
<dbReference type="Pfam" id="PF01063">
    <property type="entry name" value="Aminotran_4"/>
    <property type="match status" value="1"/>
</dbReference>
<dbReference type="CDD" id="cd01558">
    <property type="entry name" value="D-AAT_like"/>
    <property type="match status" value="1"/>
</dbReference>
<keyword evidence="6" id="KW-0032">Aminotransferase</keyword>
<keyword evidence="3 5" id="KW-0663">Pyridoxal phosphate</keyword>
<dbReference type="InterPro" id="IPR043131">
    <property type="entry name" value="BCAT-like_N"/>
</dbReference>
<comment type="caution">
    <text evidence="6">The sequence shown here is derived from an EMBL/GenBank/DDBJ whole genome shotgun (WGS) entry which is preliminary data.</text>
</comment>
<organism evidence="6 7">
    <name type="scientific">Neptuniibacter pectenicola</name>
    <dbReference type="NCBI Taxonomy" id="1806669"/>
    <lineage>
        <taxon>Bacteria</taxon>
        <taxon>Pseudomonadati</taxon>
        <taxon>Pseudomonadota</taxon>
        <taxon>Gammaproteobacteria</taxon>
        <taxon>Oceanospirillales</taxon>
        <taxon>Oceanospirillaceae</taxon>
        <taxon>Neptuniibacter</taxon>
    </lineage>
</organism>
<evidence type="ECO:0000313" key="6">
    <source>
        <dbReference type="EMBL" id="MEM5535725.1"/>
    </source>
</evidence>
<dbReference type="GO" id="GO:0008483">
    <property type="term" value="F:transaminase activity"/>
    <property type="evidence" value="ECO:0007669"/>
    <property type="project" value="UniProtKB-KW"/>
</dbReference>
<sequence length="284" mass="31874">MNIVYLNGEFLPADEAKVSVFDRGFLFGDSVYEVIPFYQGVGFRLQAHLERLNHSLRAVRIKNEGNWNEILDTLVWKNGGGNLSVYLQVTRGNAGKRSHAYDDSLEPTVFACCTPIKDVWGEGAESVVPLKAIVTEDLRWHRCDIKSTCLLPNILVLQQAKDEGVQEALFSRNDKLTEGSACNLFLVKRGVLYTPKRSSEILGGITRELVLELADKHAIQFQEVDIDYEQLLSADEVWVSSSTRGVVPVVEVDGQVIGDGHPGPIWQKMFEFFAAFQRKLMRGE</sequence>
<dbReference type="PROSITE" id="PS00770">
    <property type="entry name" value="AA_TRANSFER_CLASS_4"/>
    <property type="match status" value="1"/>
</dbReference>
<dbReference type="InterPro" id="IPR036038">
    <property type="entry name" value="Aminotransferase-like"/>
</dbReference>
<name>A0ABU9TPS2_9GAMM</name>
<dbReference type="SUPFAM" id="SSF56752">
    <property type="entry name" value="D-aminoacid aminotransferase-like PLP-dependent enzymes"/>
    <property type="match status" value="1"/>
</dbReference>
<evidence type="ECO:0000313" key="7">
    <source>
        <dbReference type="Proteomes" id="UP001449225"/>
    </source>
</evidence>
<dbReference type="RefSeq" id="WP_342853899.1">
    <property type="nucleotide sequence ID" value="NZ_JBBMRA010000003.1"/>
</dbReference>
<keyword evidence="6" id="KW-0808">Transferase</keyword>
<dbReference type="InterPro" id="IPR043132">
    <property type="entry name" value="BCAT-like_C"/>
</dbReference>
<dbReference type="PANTHER" id="PTHR42743:SF10">
    <property type="entry name" value="D-ALANINE AMINOTRANSFERASE"/>
    <property type="match status" value="1"/>
</dbReference>
<dbReference type="InterPro" id="IPR001544">
    <property type="entry name" value="Aminotrans_IV"/>
</dbReference>
<keyword evidence="7" id="KW-1185">Reference proteome</keyword>
<reference evidence="6 7" key="1">
    <citation type="submission" date="2024-03" db="EMBL/GenBank/DDBJ databases">
        <title>Community enrichment and isolation of bacterial strains for fucoidan degradation.</title>
        <authorList>
            <person name="Sichert A."/>
        </authorList>
    </citation>
    <scope>NUCLEOTIDE SEQUENCE [LARGE SCALE GENOMIC DNA]</scope>
    <source>
        <strain evidence="6 7">AS76</strain>
    </source>
</reference>
<protein>
    <submittedName>
        <fullName evidence="6">D-amino acid aminotransferase</fullName>
    </submittedName>
</protein>